<dbReference type="Proteomes" id="UP000734823">
    <property type="component" value="Unassembled WGS sequence"/>
</dbReference>
<evidence type="ECO:0000313" key="1">
    <source>
        <dbReference type="EMBL" id="MBC6451163.1"/>
    </source>
</evidence>
<name>A0ABR7LF95_9PSEU</name>
<evidence type="ECO:0000313" key="2">
    <source>
        <dbReference type="Proteomes" id="UP000734823"/>
    </source>
</evidence>
<gene>
    <name evidence="1" type="ORF">GPZ80_28775</name>
</gene>
<comment type="caution">
    <text evidence="1">The sequence shown here is derived from an EMBL/GenBank/DDBJ whole genome shotgun (WGS) entry which is preliminary data.</text>
</comment>
<proteinExistence type="predicted"/>
<dbReference type="EMBL" id="JABVED010000024">
    <property type="protein sequence ID" value="MBC6451163.1"/>
    <property type="molecule type" value="Genomic_DNA"/>
</dbReference>
<protein>
    <submittedName>
        <fullName evidence="1">Uncharacterized protein</fullName>
    </submittedName>
</protein>
<reference evidence="1 2" key="1">
    <citation type="submission" date="2020-06" db="EMBL/GenBank/DDBJ databases">
        <title>Actinokineospora xiongansis sp. nov., isolated from soil of Baiyangdian.</title>
        <authorList>
            <person name="Zhang X."/>
        </authorList>
    </citation>
    <scope>NUCLEOTIDE SEQUENCE [LARGE SCALE GENOMIC DNA]</scope>
    <source>
        <strain evidence="1 2">HBU206404</strain>
    </source>
</reference>
<dbReference type="RefSeq" id="WP_187224232.1">
    <property type="nucleotide sequence ID" value="NZ_JABVED010000024.1"/>
</dbReference>
<keyword evidence="2" id="KW-1185">Reference proteome</keyword>
<organism evidence="1 2">
    <name type="scientific">Actinokineospora xionganensis</name>
    <dbReference type="NCBI Taxonomy" id="2684470"/>
    <lineage>
        <taxon>Bacteria</taxon>
        <taxon>Bacillati</taxon>
        <taxon>Actinomycetota</taxon>
        <taxon>Actinomycetes</taxon>
        <taxon>Pseudonocardiales</taxon>
        <taxon>Pseudonocardiaceae</taxon>
        <taxon>Actinokineospora</taxon>
    </lineage>
</organism>
<accession>A0ABR7LF95</accession>
<sequence length="68" mass="7801">MGRPDGMVEHSEWPDDNLIADLIFRMRSEYTELLTHELEDRELALLSHPGNPMDVDTRLSPFHPAVVS</sequence>